<name>A0AAV4XBB8_CAEEX</name>
<gene>
    <name evidence="2" type="primary">AVEN_202402_1</name>
    <name evidence="2" type="ORF">CEXT_471011</name>
</gene>
<proteinExistence type="predicted"/>
<dbReference type="AlphaFoldDB" id="A0AAV4XBB8"/>
<dbReference type="Proteomes" id="UP001054945">
    <property type="component" value="Unassembled WGS sequence"/>
</dbReference>
<evidence type="ECO:0008006" key="4">
    <source>
        <dbReference type="Google" id="ProtNLM"/>
    </source>
</evidence>
<reference evidence="2 3" key="1">
    <citation type="submission" date="2021-06" db="EMBL/GenBank/DDBJ databases">
        <title>Caerostris extrusa draft genome.</title>
        <authorList>
            <person name="Kono N."/>
            <person name="Arakawa K."/>
        </authorList>
    </citation>
    <scope>NUCLEOTIDE SEQUENCE [LARGE SCALE GENOMIC DNA]</scope>
</reference>
<evidence type="ECO:0000313" key="2">
    <source>
        <dbReference type="EMBL" id="GIY91718.1"/>
    </source>
</evidence>
<comment type="caution">
    <text evidence="2">The sequence shown here is derived from an EMBL/GenBank/DDBJ whole genome shotgun (WGS) entry which is preliminary data.</text>
</comment>
<protein>
    <recommendedName>
        <fullName evidence="4">Ig-like domain-containing protein</fullName>
    </recommendedName>
</protein>
<keyword evidence="1" id="KW-0732">Signal</keyword>
<keyword evidence="3" id="KW-1185">Reference proteome</keyword>
<feature type="signal peptide" evidence="1">
    <location>
        <begin position="1"/>
        <end position="27"/>
    </location>
</feature>
<evidence type="ECO:0000313" key="3">
    <source>
        <dbReference type="Proteomes" id="UP001054945"/>
    </source>
</evidence>
<feature type="chain" id="PRO_5043943762" description="Ig-like domain-containing protein" evidence="1">
    <location>
        <begin position="28"/>
        <end position="122"/>
    </location>
</feature>
<dbReference type="EMBL" id="BPLR01000045">
    <property type="protein sequence ID" value="GIY91718.1"/>
    <property type="molecule type" value="Genomic_DNA"/>
</dbReference>
<evidence type="ECO:0000256" key="1">
    <source>
        <dbReference type="SAM" id="SignalP"/>
    </source>
</evidence>
<sequence>MTKRLIWNANLQMFFLIWCVLLSECLSELIYEGRKFVAQGSPFNISCLKSSYGVPKWTRNGLAVDTLGPEYVVKEKKLPNDGVRMELRVEAALWKHRGYYKCDPLSGRSHEIEIVPSRGESM</sequence>
<accession>A0AAV4XBB8</accession>
<organism evidence="2 3">
    <name type="scientific">Caerostris extrusa</name>
    <name type="common">Bark spider</name>
    <name type="synonym">Caerostris bankana</name>
    <dbReference type="NCBI Taxonomy" id="172846"/>
    <lineage>
        <taxon>Eukaryota</taxon>
        <taxon>Metazoa</taxon>
        <taxon>Ecdysozoa</taxon>
        <taxon>Arthropoda</taxon>
        <taxon>Chelicerata</taxon>
        <taxon>Arachnida</taxon>
        <taxon>Araneae</taxon>
        <taxon>Araneomorphae</taxon>
        <taxon>Entelegynae</taxon>
        <taxon>Araneoidea</taxon>
        <taxon>Araneidae</taxon>
        <taxon>Caerostris</taxon>
    </lineage>
</organism>